<keyword evidence="1" id="KW-0472">Membrane</keyword>
<feature type="transmembrane region" description="Helical" evidence="1">
    <location>
        <begin position="104"/>
        <end position="121"/>
    </location>
</feature>
<dbReference type="RefSeq" id="WP_037975605.1">
    <property type="nucleotide sequence ID" value="NZ_JMKI01000026.1"/>
</dbReference>
<dbReference type="Pfam" id="PF17099">
    <property type="entry name" value="TrpP"/>
    <property type="match status" value="1"/>
</dbReference>
<proteinExistence type="predicted"/>
<keyword evidence="1" id="KW-0812">Transmembrane</keyword>
<organism evidence="2 3">
    <name type="scientific">Synergistes jonesii</name>
    <dbReference type="NCBI Taxonomy" id="2754"/>
    <lineage>
        <taxon>Bacteria</taxon>
        <taxon>Thermotogati</taxon>
        <taxon>Synergistota</taxon>
        <taxon>Synergistia</taxon>
        <taxon>Synergistales</taxon>
        <taxon>Synergistaceae</taxon>
        <taxon>Synergistes</taxon>
    </lineage>
</organism>
<evidence type="ECO:0000256" key="1">
    <source>
        <dbReference type="SAM" id="Phobius"/>
    </source>
</evidence>
<feature type="transmembrane region" description="Helical" evidence="1">
    <location>
        <begin position="161"/>
        <end position="183"/>
    </location>
</feature>
<keyword evidence="1" id="KW-1133">Transmembrane helix</keyword>
<feature type="transmembrane region" description="Helical" evidence="1">
    <location>
        <begin position="78"/>
        <end position="98"/>
    </location>
</feature>
<comment type="caution">
    <text evidence="2">The sequence shown here is derived from an EMBL/GenBank/DDBJ whole genome shotgun (WGS) entry which is preliminary data.</text>
</comment>
<evidence type="ECO:0000313" key="2">
    <source>
        <dbReference type="EMBL" id="KEJ92505.1"/>
    </source>
</evidence>
<dbReference type="Proteomes" id="UP000027665">
    <property type="component" value="Unassembled WGS sequence"/>
</dbReference>
<sequence length="199" mass="20685">MNGKEIKAANERTVAAEKKAAGAGLSVSQIMLVALLLASGAVMKFFIGSIFSAGMKPNFIIAMYCLAILLVKPKLKDALIIGLLAGAVCQFFPGTPYLNFPSEAAGAAVMALFVMAGRRAGGALMPALSTFVSTVVSGGVFMILLYALFFSGGSRVPAPLALFLGIIFGTAAVNALIVQLLYLPVAAAMRIRADVKKEH</sequence>
<feature type="transmembrane region" description="Helical" evidence="1">
    <location>
        <begin position="128"/>
        <end position="149"/>
    </location>
</feature>
<dbReference type="eggNOG" id="COG1122">
    <property type="taxonomic scope" value="Bacteria"/>
</dbReference>
<name>A0A073ISL1_9BACT</name>
<feature type="transmembrane region" description="Helical" evidence="1">
    <location>
        <begin position="45"/>
        <end position="71"/>
    </location>
</feature>
<evidence type="ECO:0000313" key="3">
    <source>
        <dbReference type="Proteomes" id="UP000027665"/>
    </source>
</evidence>
<accession>A0A073ISL1</accession>
<keyword evidence="3" id="KW-1185">Reference proteome</keyword>
<protein>
    <submittedName>
        <fullName evidence="2">Uncharacterized protein</fullName>
    </submittedName>
</protein>
<gene>
    <name evidence="2" type="ORF">EH55_03335</name>
</gene>
<dbReference type="EMBL" id="JMKI01000026">
    <property type="protein sequence ID" value="KEJ92505.1"/>
    <property type="molecule type" value="Genomic_DNA"/>
</dbReference>
<dbReference type="InterPro" id="IPR031360">
    <property type="entry name" value="TrpP"/>
</dbReference>
<feature type="transmembrane region" description="Helical" evidence="1">
    <location>
        <begin position="20"/>
        <end position="39"/>
    </location>
</feature>
<dbReference type="GeneID" id="90983379"/>
<dbReference type="STRING" id="2754.EH55_03335"/>
<dbReference type="OrthoDB" id="3173414at2"/>
<reference evidence="2 3" key="1">
    <citation type="submission" date="2014-04" db="EMBL/GenBank/DDBJ databases">
        <title>Draft Genome Sequence of Synergistes jonesii.</title>
        <authorList>
            <person name="Coil D.A."/>
            <person name="Eisen J.A."/>
            <person name="Holland-Moritz H.E."/>
        </authorList>
    </citation>
    <scope>NUCLEOTIDE SEQUENCE [LARGE SCALE GENOMIC DNA]</scope>
    <source>
        <strain evidence="2 3">78-1</strain>
    </source>
</reference>
<dbReference type="AlphaFoldDB" id="A0A073ISL1"/>
<dbReference type="PATRIC" id="fig|2754.20.peg.791"/>